<evidence type="ECO:0000313" key="2">
    <source>
        <dbReference type="Proteomes" id="UP001274830"/>
    </source>
</evidence>
<dbReference type="EMBL" id="JAUTXT010000006">
    <property type="protein sequence ID" value="KAK3677649.1"/>
    <property type="molecule type" value="Genomic_DNA"/>
</dbReference>
<gene>
    <name evidence="1" type="ORF">LTR78_002499</name>
</gene>
<name>A0AAE0WTU1_9PEZI</name>
<organism evidence="1 2">
    <name type="scientific">Recurvomyces mirabilis</name>
    <dbReference type="NCBI Taxonomy" id="574656"/>
    <lineage>
        <taxon>Eukaryota</taxon>
        <taxon>Fungi</taxon>
        <taxon>Dikarya</taxon>
        <taxon>Ascomycota</taxon>
        <taxon>Pezizomycotina</taxon>
        <taxon>Dothideomycetes</taxon>
        <taxon>Dothideomycetidae</taxon>
        <taxon>Mycosphaerellales</taxon>
        <taxon>Teratosphaeriaceae</taxon>
        <taxon>Recurvomyces</taxon>
    </lineage>
</organism>
<comment type="caution">
    <text evidence="1">The sequence shown here is derived from an EMBL/GenBank/DDBJ whole genome shotgun (WGS) entry which is preliminary data.</text>
</comment>
<dbReference type="Proteomes" id="UP001274830">
    <property type="component" value="Unassembled WGS sequence"/>
</dbReference>
<dbReference type="InterPro" id="IPR038883">
    <property type="entry name" value="AN11006-like"/>
</dbReference>
<keyword evidence="2" id="KW-1185">Reference proteome</keyword>
<accession>A0AAE0WTU1</accession>
<dbReference type="PANTHER" id="PTHR42085">
    <property type="entry name" value="F-BOX DOMAIN-CONTAINING PROTEIN"/>
    <property type="match status" value="1"/>
</dbReference>
<dbReference type="AlphaFoldDB" id="A0AAE0WTU1"/>
<dbReference type="PANTHER" id="PTHR42085:SF1">
    <property type="entry name" value="F-BOX DOMAIN-CONTAINING PROTEIN"/>
    <property type="match status" value="1"/>
</dbReference>
<evidence type="ECO:0000313" key="1">
    <source>
        <dbReference type="EMBL" id="KAK3677649.1"/>
    </source>
</evidence>
<proteinExistence type="predicted"/>
<reference evidence="1" key="1">
    <citation type="submission" date="2023-07" db="EMBL/GenBank/DDBJ databases">
        <title>Black Yeasts Isolated from many extreme environments.</title>
        <authorList>
            <person name="Coleine C."/>
            <person name="Stajich J.E."/>
            <person name="Selbmann L."/>
        </authorList>
    </citation>
    <scope>NUCLEOTIDE SEQUENCE</scope>
    <source>
        <strain evidence="1">CCFEE 5485</strain>
    </source>
</reference>
<protein>
    <submittedName>
        <fullName evidence="1">Uncharacterized protein</fullName>
    </submittedName>
</protein>
<sequence>MSMKVMAVQAILVLGPQVHRGAIALPPPPRLLPPRSLPLPPPGVILQNLRPLGPVTVVQNSRLLRLPPELRNRIYGLVLLDEVQEFRFSFHHYPTYPPVLQVCQQIRHEALCIYFRSAHFEFIIHWRGLGALLRYLDGLDAQAQLQLLHNTNVSVHVIYDDYHPWYKEITKLMGQFAYAYQHHGPYITAEDYEFERADVSEMRSKAARVKVRAARRAAETKATEKKGADVVKADKLAAKAVKHKDVGKALLHRELGEVWDQIMVVLGPPLEDDGSYHESRVNF</sequence>